<feature type="domain" description="Cysteine-rich" evidence="6">
    <location>
        <begin position="132"/>
        <end position="215"/>
    </location>
</feature>
<gene>
    <name evidence="7" type="ORF">MNBD_NITROSPINAE04-149</name>
</gene>
<dbReference type="Pfam" id="PF02754">
    <property type="entry name" value="CCG"/>
    <property type="match status" value="2"/>
</dbReference>
<name>A0A3B1BPY7_9ZZZZ</name>
<evidence type="ECO:0000256" key="3">
    <source>
        <dbReference type="ARBA" id="ARBA00023002"/>
    </source>
</evidence>
<reference evidence="7" key="1">
    <citation type="submission" date="2018-06" db="EMBL/GenBank/DDBJ databases">
        <authorList>
            <person name="Zhirakovskaya E."/>
        </authorList>
    </citation>
    <scope>NUCLEOTIDE SEQUENCE</scope>
</reference>
<dbReference type="GO" id="GO:0046872">
    <property type="term" value="F:metal ion binding"/>
    <property type="evidence" value="ECO:0007669"/>
    <property type="project" value="UniProtKB-KW"/>
</dbReference>
<dbReference type="GO" id="GO:0005886">
    <property type="term" value="C:plasma membrane"/>
    <property type="evidence" value="ECO:0007669"/>
    <property type="project" value="TreeGrafter"/>
</dbReference>
<evidence type="ECO:0000256" key="4">
    <source>
        <dbReference type="ARBA" id="ARBA00023004"/>
    </source>
</evidence>
<dbReference type="PANTHER" id="PTHR43255">
    <property type="entry name" value="IRON-SULFUR-BINDING OXIDOREDUCTASE FADF-RELATED-RELATED"/>
    <property type="match status" value="1"/>
</dbReference>
<evidence type="ECO:0000313" key="7">
    <source>
        <dbReference type="EMBL" id="VAX18002.1"/>
    </source>
</evidence>
<dbReference type="InterPro" id="IPR004017">
    <property type="entry name" value="Cys_rich_dom"/>
</dbReference>
<keyword evidence="1" id="KW-0004">4Fe-4S</keyword>
<dbReference type="AlphaFoldDB" id="A0A3B1BPY7"/>
<evidence type="ECO:0000256" key="1">
    <source>
        <dbReference type="ARBA" id="ARBA00022485"/>
    </source>
</evidence>
<dbReference type="EMBL" id="UOGA01000110">
    <property type="protein sequence ID" value="VAX18002.1"/>
    <property type="molecule type" value="Genomic_DNA"/>
</dbReference>
<keyword evidence="5" id="KW-0411">Iron-sulfur</keyword>
<keyword evidence="4" id="KW-0408">Iron</keyword>
<evidence type="ECO:0000256" key="5">
    <source>
        <dbReference type="ARBA" id="ARBA00023014"/>
    </source>
</evidence>
<protein>
    <recommendedName>
        <fullName evidence="6">Cysteine-rich domain-containing protein</fullName>
    </recommendedName>
</protein>
<proteinExistence type="predicted"/>
<evidence type="ECO:0000259" key="6">
    <source>
        <dbReference type="Pfam" id="PF02754"/>
    </source>
</evidence>
<sequence length="246" mass="27658">EAEVAYYTGCTTAYESQPMAIGDVRMMTASGIDYMMLPPEKEICCGFPLFVSGQHKIIPDLVRPVIQDYADRGVKTLISSCPCCCSVMTRDWPRWWGGKLPFKIRHMSQFILESIKEGKIKFDKPLKERIVYDDPCYLARGVGITEEPRDVLKAIPEVELAEFEQNRMMARCCGAGGAAKKVFHENAIKMGRIAIDEARELGAKKLVLSCPACYQKVNESKDGYADDIEVIDIMELCSQHIKNDDV</sequence>
<dbReference type="GO" id="GO:0016491">
    <property type="term" value="F:oxidoreductase activity"/>
    <property type="evidence" value="ECO:0007669"/>
    <property type="project" value="UniProtKB-KW"/>
</dbReference>
<keyword evidence="2" id="KW-0479">Metal-binding</keyword>
<dbReference type="InterPro" id="IPR051460">
    <property type="entry name" value="HdrC_iron-sulfur_subunit"/>
</dbReference>
<organism evidence="7">
    <name type="scientific">hydrothermal vent metagenome</name>
    <dbReference type="NCBI Taxonomy" id="652676"/>
    <lineage>
        <taxon>unclassified sequences</taxon>
        <taxon>metagenomes</taxon>
        <taxon>ecological metagenomes</taxon>
    </lineage>
</organism>
<evidence type="ECO:0000256" key="2">
    <source>
        <dbReference type="ARBA" id="ARBA00022723"/>
    </source>
</evidence>
<keyword evidence="3" id="KW-0560">Oxidoreductase</keyword>
<dbReference type="PANTHER" id="PTHR43255:SF1">
    <property type="entry name" value="IRON-SULFUR-BINDING OXIDOREDUCTASE FADF-RELATED"/>
    <property type="match status" value="1"/>
</dbReference>
<dbReference type="GO" id="GO:0051539">
    <property type="term" value="F:4 iron, 4 sulfur cluster binding"/>
    <property type="evidence" value="ECO:0007669"/>
    <property type="project" value="UniProtKB-KW"/>
</dbReference>
<accession>A0A3B1BPY7</accession>
<feature type="domain" description="Cysteine-rich" evidence="6">
    <location>
        <begin position="4"/>
        <end position="86"/>
    </location>
</feature>
<feature type="non-terminal residue" evidence="7">
    <location>
        <position position="1"/>
    </location>
</feature>